<dbReference type="InParanoid" id="A0A2I4C0T0"/>
<dbReference type="SUPFAM" id="SSF50729">
    <property type="entry name" value="PH domain-like"/>
    <property type="match status" value="1"/>
</dbReference>
<feature type="coiled-coil region" evidence="2">
    <location>
        <begin position="1045"/>
        <end position="1097"/>
    </location>
</feature>
<dbReference type="InterPro" id="IPR001936">
    <property type="entry name" value="RasGAP_dom"/>
</dbReference>
<feature type="region of interest" description="Disordered" evidence="3">
    <location>
        <begin position="1"/>
        <end position="174"/>
    </location>
</feature>
<keyword evidence="6" id="KW-1185">Reference proteome</keyword>
<accession>A0A2I4C0T0</accession>
<dbReference type="InterPro" id="IPR001849">
    <property type="entry name" value="PH_domain"/>
</dbReference>
<sequence>MGTEEKDSELEVQPPSKEQGPSEKEKESPVEHPQTSETTDPLNTYKWHTGSKGTLNDKEDGDGGTTSSTSPIDRIQKASSNKWSKMQNWRKALSEDPGDKNSSSSGKTAEAPKPERGAGGTRKNPFRRALSEPPGSLFAALTPSSSSANAAPSSSSAAAEASGGSSADPSQKGGGGAIFKKYLWNVTQKLKRPRLQSRNSAQTLLPDVGEAEVTPATPTELPRLQWAPPQEVPIWDICNCVLEDGQILISQEDEPMTWIRNRVSSCLSNLSMQNLTDLDTECSPDHAGQPGGPRPKNQDGGVRALIKRRLDKAKRNSATQLHPGLNKLSSSRHFGSRESVSIPVAAVGSLDLSADTSTVIRPVHSSILGEKYCFEVINSENTHCFGCSSAAERDRWIEDLRRAAQPNKDNVERIENSLSLWVNEAKDLLPKRRYYCEVHLDGTLFARTSSRAIGKPANRSSLAGDNSAGSSGGLGAGGGVGGGCQLFWGEFFELDNLPSVSQISLHLFREEDTKKKRHSREELNLHPLGSVEIPLADIRGRTFQEKWYPIAPFKAAGAAGSKELLGPQASLRIKARFQNLKVLPMEKYKEFAEYVTVDYIEMCRNLEPLLNVKEKEELAGALVHVLQSIGKAKEFLIDLGGAEVEKFGEKEALIFRENTLATKAIDEYMKLVGQRYLIDTLGDFITRLYSSVENCEVDPRKCPAAELTSNQQHLRETCEEVVQKIVGLHGPFPEELNKIFSSWGELCEDQGRAEIGQRLISASLFLRFLCPAVLSPSLFGLMQPYPEPNTLRTLTLTAKVIQNLANFTLFGEKEEYMLFMNEFLQQHWDGMRSFLQTVSNRDTEISMTSFDGYVDLPLRLAVLHGLLVDIIHKKDQETINKLHPLPSVLNQITEVLGPEVPQITINSRTEQTKPIYVPPKDLGKYSPLQSSMQKLPVDSRGLRDNDARTHRSMRKGKPLARTQSAPHRQPAHAKHVLKRQQSSEALPTADLQQQEQEMEPNQPIITPPDTGRSIKRPPAPVPWIIVNPNRESCEMKTANEQFSVLDRHAQELSELRLGIEQVTDRELEMAKRLEDFINQSQDQNAMLQAEVVELRNVLALRDEQLASATFRLGVIEEEREEDERKLSVALAAAERVNVLEEQFAGLLRDIQHLNEAVSSSQNKTPPPDQPHINSN</sequence>
<dbReference type="PROSITE" id="PS50018">
    <property type="entry name" value="RAS_GTPASE_ACTIV_2"/>
    <property type="match status" value="1"/>
</dbReference>
<evidence type="ECO:0000313" key="6">
    <source>
        <dbReference type="Proteomes" id="UP000192220"/>
    </source>
</evidence>
<evidence type="ECO:0000313" key="7">
    <source>
        <dbReference type="RefSeq" id="XP_013873574.1"/>
    </source>
</evidence>
<dbReference type="PANTHER" id="PTHR10194">
    <property type="entry name" value="RAS GTPASE-ACTIVATING PROTEINS"/>
    <property type="match status" value="1"/>
</dbReference>
<feature type="domain" description="PH" evidence="4">
    <location>
        <begin position="371"/>
        <end position="405"/>
    </location>
</feature>
<reference evidence="7" key="1">
    <citation type="submission" date="2025-08" db="UniProtKB">
        <authorList>
            <consortium name="RefSeq"/>
        </authorList>
    </citation>
    <scope>IDENTIFICATION</scope>
</reference>
<dbReference type="Proteomes" id="UP000192220">
    <property type="component" value="Unplaced"/>
</dbReference>
<feature type="compositionally biased region" description="Polar residues" evidence="3">
    <location>
        <begin position="65"/>
        <end position="87"/>
    </location>
</feature>
<dbReference type="RefSeq" id="XP_013873574.1">
    <property type="nucleotide sequence ID" value="XM_014018120.1"/>
</dbReference>
<dbReference type="STRING" id="52670.A0A2I4C0T0"/>
<evidence type="ECO:0000256" key="2">
    <source>
        <dbReference type="SAM" id="Coils"/>
    </source>
</evidence>
<dbReference type="InterPro" id="IPR011993">
    <property type="entry name" value="PH-like_dom_sf"/>
</dbReference>
<feature type="region of interest" description="Disordered" evidence="3">
    <location>
        <begin position="277"/>
        <end position="301"/>
    </location>
</feature>
<feature type="region of interest" description="Disordered" evidence="3">
    <location>
        <begin position="914"/>
        <end position="1021"/>
    </location>
</feature>
<dbReference type="InterPro" id="IPR039360">
    <property type="entry name" value="Ras_GTPase"/>
</dbReference>
<feature type="region of interest" description="Disordered" evidence="3">
    <location>
        <begin position="1155"/>
        <end position="1175"/>
    </location>
</feature>
<feature type="region of interest" description="Disordered" evidence="3">
    <location>
        <begin position="192"/>
        <end position="215"/>
    </location>
</feature>
<feature type="compositionally biased region" description="Low complexity" evidence="3">
    <location>
        <begin position="139"/>
        <end position="170"/>
    </location>
</feature>
<dbReference type="GO" id="GO:0005096">
    <property type="term" value="F:GTPase activator activity"/>
    <property type="evidence" value="ECO:0007669"/>
    <property type="project" value="UniProtKB-KW"/>
</dbReference>
<dbReference type="CDD" id="cd13262">
    <property type="entry name" value="PH_RasSynGAP-like"/>
    <property type="match status" value="1"/>
</dbReference>
<dbReference type="PANTHER" id="PTHR10194:SF96">
    <property type="entry name" value="RAS PROTEIN ACTIVATOR LIKE-3"/>
    <property type="match status" value="1"/>
</dbReference>
<keyword evidence="1" id="KW-0343">GTPase activation</keyword>
<dbReference type="PROSITE" id="PS50003">
    <property type="entry name" value="PH_DOMAIN"/>
    <property type="match status" value="1"/>
</dbReference>
<dbReference type="CDD" id="cd05136">
    <property type="entry name" value="RasGAP_DAB2IP"/>
    <property type="match status" value="1"/>
</dbReference>
<feature type="compositionally biased region" description="Acidic residues" evidence="3">
    <location>
        <begin position="1"/>
        <end position="10"/>
    </location>
</feature>
<proteinExistence type="predicted"/>
<dbReference type="GeneID" id="106524351"/>
<keyword evidence="2" id="KW-0175">Coiled coil</keyword>
<feature type="compositionally biased region" description="Basic and acidic residues" evidence="3">
    <location>
        <begin position="20"/>
        <end position="30"/>
    </location>
</feature>
<dbReference type="Pfam" id="PF00616">
    <property type="entry name" value="RasGAP"/>
    <property type="match status" value="2"/>
</dbReference>
<evidence type="ECO:0000256" key="3">
    <source>
        <dbReference type="SAM" id="MobiDB-lite"/>
    </source>
</evidence>
<evidence type="ECO:0000256" key="1">
    <source>
        <dbReference type="ARBA" id="ARBA00022468"/>
    </source>
</evidence>
<dbReference type="InterPro" id="IPR008936">
    <property type="entry name" value="Rho_GTPase_activation_prot"/>
</dbReference>
<dbReference type="CDD" id="cd04013">
    <property type="entry name" value="C2_SynGAP_like"/>
    <property type="match status" value="1"/>
</dbReference>
<dbReference type="Pfam" id="PF25321">
    <property type="entry name" value="PH_RASGAP"/>
    <property type="match status" value="1"/>
</dbReference>
<dbReference type="Gene3D" id="2.30.29.30">
    <property type="entry name" value="Pleckstrin-homology domain (PH domain)/Phosphotyrosine-binding domain (PTB)"/>
    <property type="match status" value="1"/>
</dbReference>
<dbReference type="KEGG" id="alim:106524351"/>
<dbReference type="Gene3D" id="1.10.506.10">
    <property type="entry name" value="GTPase Activation - p120gap, domain 1"/>
    <property type="match status" value="2"/>
</dbReference>
<feature type="compositionally biased region" description="Basic and acidic residues" evidence="3">
    <location>
        <begin position="940"/>
        <end position="949"/>
    </location>
</feature>
<evidence type="ECO:0000259" key="5">
    <source>
        <dbReference type="PROSITE" id="PS50018"/>
    </source>
</evidence>
<dbReference type="InterPro" id="IPR057606">
    <property type="entry name" value="SynGAP1-like_PH"/>
</dbReference>
<dbReference type="SUPFAM" id="SSF48350">
    <property type="entry name" value="GTPase activation domain, GAP"/>
    <property type="match status" value="1"/>
</dbReference>
<feature type="compositionally biased region" description="Basic residues" evidence="3">
    <location>
        <begin position="969"/>
        <end position="978"/>
    </location>
</feature>
<dbReference type="SMART" id="SM00323">
    <property type="entry name" value="RasGAP"/>
    <property type="match status" value="1"/>
</dbReference>
<feature type="compositionally biased region" description="Polar residues" evidence="3">
    <location>
        <begin position="33"/>
        <end position="42"/>
    </location>
</feature>
<protein>
    <submittedName>
        <fullName evidence="7">RAS protein activator like-3</fullName>
    </submittedName>
</protein>
<dbReference type="OrthoDB" id="5572587at2759"/>
<dbReference type="AlphaFoldDB" id="A0A2I4C0T0"/>
<name>A0A2I4C0T0_AUSLI</name>
<dbReference type="PROSITE" id="PS00509">
    <property type="entry name" value="RAS_GTPASE_ACTIV_1"/>
    <property type="match status" value="1"/>
</dbReference>
<dbReference type="CTD" id="64926"/>
<evidence type="ECO:0000259" key="4">
    <source>
        <dbReference type="PROSITE" id="PS50003"/>
    </source>
</evidence>
<feature type="domain" description="Ras-GAP" evidence="5">
    <location>
        <begin position="614"/>
        <end position="806"/>
    </location>
</feature>
<gene>
    <name evidence="7" type="primary">rasal3</name>
</gene>
<dbReference type="InterPro" id="IPR023152">
    <property type="entry name" value="RasGAP_CS"/>
</dbReference>
<organism evidence="6 7">
    <name type="scientific">Austrofundulus limnaeus</name>
    <name type="common">Annual killifish</name>
    <dbReference type="NCBI Taxonomy" id="52670"/>
    <lineage>
        <taxon>Eukaryota</taxon>
        <taxon>Metazoa</taxon>
        <taxon>Chordata</taxon>
        <taxon>Craniata</taxon>
        <taxon>Vertebrata</taxon>
        <taxon>Euteleostomi</taxon>
        <taxon>Actinopterygii</taxon>
        <taxon>Neopterygii</taxon>
        <taxon>Teleostei</taxon>
        <taxon>Neoteleostei</taxon>
        <taxon>Acanthomorphata</taxon>
        <taxon>Ovalentaria</taxon>
        <taxon>Atherinomorphae</taxon>
        <taxon>Cyprinodontiformes</taxon>
        <taxon>Rivulidae</taxon>
        <taxon>Austrofundulus</taxon>
    </lineage>
</organism>